<dbReference type="EMBL" id="RCIW01000018">
    <property type="protein sequence ID" value="RLP07563.1"/>
    <property type="molecule type" value="Genomic_DNA"/>
</dbReference>
<keyword evidence="4" id="KW-1185">Reference proteome</keyword>
<feature type="transmembrane region" description="Helical" evidence="1">
    <location>
        <begin position="546"/>
        <end position="564"/>
    </location>
</feature>
<feature type="transmembrane region" description="Helical" evidence="1">
    <location>
        <begin position="20"/>
        <end position="42"/>
    </location>
</feature>
<reference evidence="2 5" key="3">
    <citation type="submission" date="2018-10" db="EMBL/GenBank/DDBJ databases">
        <title>Propionibacterium australiense Genome Sequencing and Assembly.</title>
        <authorList>
            <person name="Bernier A.-M."/>
            <person name="Bernard K."/>
        </authorList>
    </citation>
    <scope>NUCLEOTIDE SEQUENCE [LARGE SCALE GENOMIC DNA]</scope>
    <source>
        <strain evidence="2 5">NML98A078</strain>
    </source>
</reference>
<keyword evidence="1" id="KW-0812">Transmembrane</keyword>
<evidence type="ECO:0000313" key="2">
    <source>
        <dbReference type="EMBL" id="RLP07563.1"/>
    </source>
</evidence>
<name>A0A383S9V6_9ACTN</name>
<keyword evidence="1" id="KW-0472">Membrane</keyword>
<feature type="transmembrane region" description="Helical" evidence="1">
    <location>
        <begin position="141"/>
        <end position="162"/>
    </location>
</feature>
<keyword evidence="3" id="KW-0449">Lipoprotein</keyword>
<feature type="transmembrane region" description="Helical" evidence="1">
    <location>
        <begin position="466"/>
        <end position="485"/>
    </location>
</feature>
<sequence length="574" mass="59107">MVMRLLISEFYKLYVYRWPVLLLAGTLAACALLDIYLALAYSSSAGSYVSTALSFNELVCRLAWFTLPVVVLAGDVREGMLASVILVRPRPREILAAKLVSCLVAAQVSALGILALIAALMPLGGWPDAASALAVFAPKAARMMVLPPLAVCFGFAVAVLANMRSLPWVAMGLVLWSQVVEKLLFTVVGNLVPASVGAVLAPYSAAVTWFYGAWGEMGLPAFDTWGFLPLLVLATLTCAAAVVLLMRTDDPAGRPWGLPTVALTTEAASTTTAFAPTSSVAAAPARPAAAGGAARSHLAGAPAPTTGARSRGGLLADVRAWLWASMSAHGALRRTLLLTLFTAVANAAITVGLVVILGVSLTSSGALSDTESAIGAVIGGWGMLCLPLTVLTGSWTYLRLVQTRELALVYTALPRRGAVITASAVHAGLQAAVASLVSIAAGLAVLATATSVSAVLASAGLTRMLVTAPLGAVLAQFSVIGVAVLIRRPIPALAGVAGWLLLAEPLLQSSSPVLERVVGRRTISALVNNLVDSSSVADETLSTPSTLMWLIALATVLVTAAVVVERRRPGVIGN</sequence>
<reference evidence="4" key="2">
    <citation type="submission" date="2018-08" db="EMBL/GenBank/DDBJ databases">
        <authorList>
            <person name="Hornung B."/>
        </authorList>
    </citation>
    <scope>NUCLEOTIDE SEQUENCE [LARGE SCALE GENOMIC DNA]</scope>
</reference>
<organism evidence="3 4">
    <name type="scientific">Propionibacterium australiense</name>
    <dbReference type="NCBI Taxonomy" id="119981"/>
    <lineage>
        <taxon>Bacteria</taxon>
        <taxon>Bacillati</taxon>
        <taxon>Actinomycetota</taxon>
        <taxon>Actinomycetes</taxon>
        <taxon>Propionibacteriales</taxon>
        <taxon>Propionibacteriaceae</taxon>
        <taxon>Propionibacterium</taxon>
    </lineage>
</organism>
<dbReference type="PROSITE" id="PS51257">
    <property type="entry name" value="PROKAR_LIPOPROTEIN"/>
    <property type="match status" value="1"/>
</dbReference>
<evidence type="ECO:0000256" key="1">
    <source>
        <dbReference type="SAM" id="Phobius"/>
    </source>
</evidence>
<dbReference type="Proteomes" id="UP000263928">
    <property type="component" value="Unassembled WGS sequence"/>
</dbReference>
<accession>A0A383S9V6</accession>
<dbReference type="Proteomes" id="UP000279336">
    <property type="component" value="Unassembled WGS sequence"/>
</dbReference>
<feature type="transmembrane region" description="Helical" evidence="1">
    <location>
        <begin position="336"/>
        <end position="361"/>
    </location>
</feature>
<gene>
    <name evidence="2" type="ORF">D7U36_11180</name>
    <name evidence="3" type="ORF">PROPAUS_2601</name>
</gene>
<protein>
    <submittedName>
        <fullName evidence="3">Prokaryotic membrane lipoprotein lipid attachment site profile</fullName>
    </submittedName>
</protein>
<evidence type="ECO:0000313" key="5">
    <source>
        <dbReference type="Proteomes" id="UP000279336"/>
    </source>
</evidence>
<dbReference type="AlphaFoldDB" id="A0A383S9V6"/>
<evidence type="ECO:0000313" key="4">
    <source>
        <dbReference type="Proteomes" id="UP000263928"/>
    </source>
</evidence>
<evidence type="ECO:0000313" key="3">
    <source>
        <dbReference type="EMBL" id="SYZ34583.1"/>
    </source>
</evidence>
<feature type="transmembrane region" description="Helical" evidence="1">
    <location>
        <begin position="99"/>
        <end position="121"/>
    </location>
</feature>
<feature type="transmembrane region" description="Helical" evidence="1">
    <location>
        <begin position="62"/>
        <end position="87"/>
    </location>
</feature>
<reference evidence="3" key="1">
    <citation type="submission" date="2018-08" db="EMBL/GenBank/DDBJ databases">
        <authorList>
            <person name="Ferrada E.E."/>
            <person name="Latorre B.A."/>
        </authorList>
    </citation>
    <scope>NUCLEOTIDE SEQUENCE [LARGE SCALE GENOMIC DNA]</scope>
    <source>
        <strain evidence="3">Propionibacterium_australiense1</strain>
    </source>
</reference>
<feature type="transmembrane region" description="Helical" evidence="1">
    <location>
        <begin position="225"/>
        <end position="246"/>
    </location>
</feature>
<keyword evidence="1" id="KW-1133">Transmembrane helix</keyword>
<feature type="transmembrane region" description="Helical" evidence="1">
    <location>
        <begin position="373"/>
        <end position="398"/>
    </location>
</feature>
<feature type="transmembrane region" description="Helical" evidence="1">
    <location>
        <begin position="419"/>
        <end position="446"/>
    </location>
</feature>
<dbReference type="EMBL" id="UNQJ01000030">
    <property type="protein sequence ID" value="SYZ34583.1"/>
    <property type="molecule type" value="Genomic_DNA"/>
</dbReference>
<proteinExistence type="predicted"/>
<feature type="transmembrane region" description="Helical" evidence="1">
    <location>
        <begin position="183"/>
        <end position="205"/>
    </location>
</feature>